<gene>
    <name evidence="1" type="ORF">S03H2_72695</name>
</gene>
<dbReference type="AlphaFoldDB" id="X1LDU1"/>
<evidence type="ECO:0000313" key="1">
    <source>
        <dbReference type="EMBL" id="GAH92318.1"/>
    </source>
</evidence>
<sequence length="39" mass="4149">MRRTGLWIAALAVLPLSVGAQEKAEPPAGVTVYNRIADL</sequence>
<organism evidence="1">
    <name type="scientific">marine sediment metagenome</name>
    <dbReference type="NCBI Taxonomy" id="412755"/>
    <lineage>
        <taxon>unclassified sequences</taxon>
        <taxon>metagenomes</taxon>
        <taxon>ecological metagenomes</taxon>
    </lineage>
</organism>
<dbReference type="EMBL" id="BARU01049323">
    <property type="protein sequence ID" value="GAH92318.1"/>
    <property type="molecule type" value="Genomic_DNA"/>
</dbReference>
<feature type="non-terminal residue" evidence="1">
    <location>
        <position position="39"/>
    </location>
</feature>
<comment type="caution">
    <text evidence="1">The sequence shown here is derived from an EMBL/GenBank/DDBJ whole genome shotgun (WGS) entry which is preliminary data.</text>
</comment>
<accession>X1LDU1</accession>
<proteinExistence type="predicted"/>
<reference evidence="1" key="1">
    <citation type="journal article" date="2014" name="Front. Microbiol.">
        <title>High frequency of phylogenetically diverse reductive dehalogenase-homologous genes in deep subseafloor sedimentary metagenomes.</title>
        <authorList>
            <person name="Kawai M."/>
            <person name="Futagami T."/>
            <person name="Toyoda A."/>
            <person name="Takaki Y."/>
            <person name="Nishi S."/>
            <person name="Hori S."/>
            <person name="Arai W."/>
            <person name="Tsubouchi T."/>
            <person name="Morono Y."/>
            <person name="Uchiyama I."/>
            <person name="Ito T."/>
            <person name="Fujiyama A."/>
            <person name="Inagaki F."/>
            <person name="Takami H."/>
        </authorList>
    </citation>
    <scope>NUCLEOTIDE SEQUENCE</scope>
    <source>
        <strain evidence="1">Expedition CK06-06</strain>
    </source>
</reference>
<name>X1LDU1_9ZZZZ</name>
<protein>
    <submittedName>
        <fullName evidence="1">Uncharacterized protein</fullName>
    </submittedName>
</protein>